<keyword evidence="1" id="KW-0175">Coiled coil</keyword>
<evidence type="ECO:0000313" key="4">
    <source>
        <dbReference type="EMBL" id="RYU92808.1"/>
    </source>
</evidence>
<evidence type="ECO:0000313" key="3">
    <source>
        <dbReference type="EMBL" id="RYU91765.1"/>
    </source>
</evidence>
<dbReference type="RefSeq" id="WP_130024000.1">
    <property type="nucleotide sequence ID" value="NZ_SEWF01000070.1"/>
</dbReference>
<dbReference type="EMBL" id="SEWF01000070">
    <property type="protein sequence ID" value="RYU92808.1"/>
    <property type="molecule type" value="Genomic_DNA"/>
</dbReference>
<feature type="coiled-coil region" evidence="1">
    <location>
        <begin position="14"/>
        <end position="55"/>
    </location>
</feature>
<dbReference type="EMBL" id="SEWF01000109">
    <property type="protein sequence ID" value="RYU91031.1"/>
    <property type="molecule type" value="Genomic_DNA"/>
</dbReference>
<gene>
    <name evidence="4" type="ORF">EWM59_25160</name>
    <name evidence="3" type="ORF">EWM59_26910</name>
    <name evidence="2" type="ORF">EWM59_27195</name>
</gene>
<evidence type="ECO:0000256" key="1">
    <source>
        <dbReference type="SAM" id="Coils"/>
    </source>
</evidence>
<dbReference type="OrthoDB" id="1064789at2"/>
<comment type="caution">
    <text evidence="2">The sequence shown here is derived from an EMBL/GenBank/DDBJ whole genome shotgun (WGS) entry which is preliminary data.</text>
</comment>
<organism evidence="2 5">
    <name type="scientific">Emticicia agri</name>
    <dbReference type="NCBI Taxonomy" id="2492393"/>
    <lineage>
        <taxon>Bacteria</taxon>
        <taxon>Pseudomonadati</taxon>
        <taxon>Bacteroidota</taxon>
        <taxon>Cytophagia</taxon>
        <taxon>Cytophagales</taxon>
        <taxon>Leadbetterellaceae</taxon>
        <taxon>Emticicia</taxon>
    </lineage>
</organism>
<reference evidence="2 5" key="1">
    <citation type="submission" date="2019-02" db="EMBL/GenBank/DDBJ databases">
        <title>Bacterial novel species Emticicia sp. 17J42-9 isolated from soil.</title>
        <authorList>
            <person name="Jung H.-Y."/>
        </authorList>
    </citation>
    <scope>NUCLEOTIDE SEQUENCE [LARGE SCALE GENOMIC DNA]</scope>
    <source>
        <strain evidence="2 5">17J42-9</strain>
    </source>
</reference>
<evidence type="ECO:0000313" key="2">
    <source>
        <dbReference type="EMBL" id="RYU91031.1"/>
    </source>
</evidence>
<dbReference type="AlphaFoldDB" id="A0A4Q5LNU5"/>
<accession>A0A4Q5LNU5</accession>
<dbReference type="Proteomes" id="UP000293162">
    <property type="component" value="Unassembled WGS sequence"/>
</dbReference>
<dbReference type="EMBL" id="SEWF01000095">
    <property type="protein sequence ID" value="RYU91765.1"/>
    <property type="molecule type" value="Genomic_DNA"/>
</dbReference>
<proteinExistence type="predicted"/>
<keyword evidence="5" id="KW-1185">Reference proteome</keyword>
<sequence length="471" mass="53851">MQEPKQWNALGTNIAELKAKVKNSRTELRQLRQRLKELEASRDLWKRKYKTLQSSELRSVKQNSGRITKAQGYQYSVQTIQMSVYLYLVLGCGYRGIVKILLYIQLEFGVLGVLPSKSIIAVWVQKLGYYKYTHPVCELGKSYGLIIDECMVIGQQRLVLILGVAAQKEQPTALNYEQVSVLSIAVRSSWKAEDIRAEIEKVTEKMGSKPVYIISDGNSNLRKGIGDSGCIRIADVSHQIALIVEKHYRNHGKFISWQQAIAQAKFQGIMREVAYLLPPKQRVIARFMNLEPSIVWSKKIITCFETFSAKEQDFFRPIKQHQGLIEELQAVFQMSQQVIDLLKIKGLSYENIEQCKDVLKKHHLRVDGKIITAIEEYLQTEKLKLPNADTVWNCCSNCLESLFAKFKQKLPANPLHGITKQVLALPLRTNKGLKFDIKTALEEVSMADLDQWGKAVLADKQVLRRKNTLRI</sequence>
<evidence type="ECO:0000313" key="5">
    <source>
        <dbReference type="Proteomes" id="UP000293162"/>
    </source>
</evidence>
<protein>
    <submittedName>
        <fullName evidence="2">Uncharacterized protein</fullName>
    </submittedName>
</protein>
<name>A0A4Q5LNU5_9BACT</name>